<comment type="caution">
    <text evidence="1">The sequence shown here is derived from an EMBL/GenBank/DDBJ whole genome shotgun (WGS) entry which is preliminary data.</text>
</comment>
<dbReference type="EMBL" id="JBJHQF010000020">
    <property type="protein sequence ID" value="MFK9005360.1"/>
    <property type="molecule type" value="Genomic_DNA"/>
</dbReference>
<protein>
    <submittedName>
        <fullName evidence="1">Uncharacterized protein</fullName>
    </submittedName>
</protein>
<name>A0ABW8R0E0_9PSED</name>
<accession>A0ABW8R0E0</accession>
<dbReference type="RefSeq" id="WP_406597998.1">
    <property type="nucleotide sequence ID" value="NZ_JBJHQF010000020.1"/>
</dbReference>
<evidence type="ECO:0000313" key="1">
    <source>
        <dbReference type="EMBL" id="MFK9005360.1"/>
    </source>
</evidence>
<keyword evidence="2" id="KW-1185">Reference proteome</keyword>
<gene>
    <name evidence="1" type="ORF">ACJEBJ_14600</name>
</gene>
<organism evidence="1 2">
    <name type="scientific">Pseudomonas pergaminensis</name>
    <dbReference type="NCBI Taxonomy" id="2853159"/>
    <lineage>
        <taxon>Bacteria</taxon>
        <taxon>Pseudomonadati</taxon>
        <taxon>Pseudomonadota</taxon>
        <taxon>Gammaproteobacteria</taxon>
        <taxon>Pseudomonadales</taxon>
        <taxon>Pseudomonadaceae</taxon>
        <taxon>Pseudomonas</taxon>
    </lineage>
</organism>
<proteinExistence type="predicted"/>
<sequence>TAVIFLASSPASRLLQVKTAPALYFKGLALFFVPGFVPQPCCNQCSAQTGAEVNLQGASLIY</sequence>
<evidence type="ECO:0000313" key="2">
    <source>
        <dbReference type="Proteomes" id="UP001623008"/>
    </source>
</evidence>
<dbReference type="Proteomes" id="UP001623008">
    <property type="component" value="Unassembled WGS sequence"/>
</dbReference>
<reference evidence="1 2" key="1">
    <citation type="submission" date="2024-11" db="EMBL/GenBank/DDBJ databases">
        <authorList>
            <person name="Lucas J.A."/>
        </authorList>
    </citation>
    <scope>NUCLEOTIDE SEQUENCE [LARGE SCALE GENOMIC DNA]</scope>
    <source>
        <strain evidence="1 2">Z 7.15</strain>
    </source>
</reference>
<feature type="non-terminal residue" evidence="1">
    <location>
        <position position="1"/>
    </location>
</feature>